<evidence type="ECO:0008006" key="3">
    <source>
        <dbReference type="Google" id="ProtNLM"/>
    </source>
</evidence>
<dbReference type="InterPro" id="IPR009351">
    <property type="entry name" value="AlkZ-like"/>
</dbReference>
<name>A0A1H3NUS2_9FIRM</name>
<organism evidence="1 2">
    <name type="scientific">Proteiniborus ethanoligenes</name>
    <dbReference type="NCBI Taxonomy" id="415015"/>
    <lineage>
        <taxon>Bacteria</taxon>
        <taxon>Bacillati</taxon>
        <taxon>Bacillota</taxon>
        <taxon>Clostridia</taxon>
        <taxon>Eubacteriales</taxon>
        <taxon>Proteiniborus</taxon>
    </lineage>
</organism>
<sequence>MEQIKLTNKQARHFILLKQGLMDNYKFIGEQGVCDYIKQAGCIQFDPIDVCGKNPEIVLQSRVKGFSKDMLYKLLYTDRKLVDYFDKNMSIFSIEDWKYFSRQRAVYKQNVRSKEQIYAVIDEIKTIIIEKGFVSSKDVNFNKQVDWYWSPTTLSRAVLETLYFQGELIIHHKKGTIKHYSLANRYIPEEILNAHDPNITQEEYLQWGILRRIGAVGILWNKPSDAWLGIGGLKSSSRNIIFEKLFKEGRINKILIEGISEEFYCLSEDKPLIEAVLNNSKFIGRTEFIAPLDNMLWDRKLINKIFNYEYKWEIYTPIIQRKYGYYVLPVLAGDSFIGRIEVINDRKSKQLIVKNFWFENAVDIHNDLYEDIRGCIERFASFNNCKDIVLECKKFVI</sequence>
<keyword evidence="2" id="KW-1185">Reference proteome</keyword>
<accession>A0A1H3NUS2</accession>
<dbReference type="PANTHER" id="PTHR30528:SF0">
    <property type="entry name" value="CYTOPLASMIC PROTEIN"/>
    <property type="match status" value="1"/>
</dbReference>
<dbReference type="AlphaFoldDB" id="A0A1H3NUS2"/>
<dbReference type="RefSeq" id="WP_091728734.1">
    <property type="nucleotide sequence ID" value="NZ_FNQE01000011.1"/>
</dbReference>
<dbReference type="STRING" id="415015.SAMN05660462_01261"/>
<dbReference type="PANTHER" id="PTHR30528">
    <property type="entry name" value="CYTOPLASMIC PROTEIN"/>
    <property type="match status" value="1"/>
</dbReference>
<evidence type="ECO:0000313" key="1">
    <source>
        <dbReference type="EMBL" id="SDY92470.1"/>
    </source>
</evidence>
<dbReference type="Pfam" id="PF06224">
    <property type="entry name" value="AlkZ-like"/>
    <property type="match status" value="1"/>
</dbReference>
<protein>
    <recommendedName>
        <fullName evidence="3">Winged helix-turn-helix domain-containing protein</fullName>
    </recommendedName>
</protein>
<reference evidence="1 2" key="1">
    <citation type="submission" date="2016-10" db="EMBL/GenBank/DDBJ databases">
        <authorList>
            <person name="de Groot N.N."/>
        </authorList>
    </citation>
    <scope>NUCLEOTIDE SEQUENCE [LARGE SCALE GENOMIC DNA]</scope>
    <source>
        <strain evidence="1 2">DSM 21650</strain>
    </source>
</reference>
<dbReference type="EMBL" id="FNQE01000011">
    <property type="protein sequence ID" value="SDY92470.1"/>
    <property type="molecule type" value="Genomic_DNA"/>
</dbReference>
<gene>
    <name evidence="1" type="ORF">SAMN05660462_01261</name>
</gene>
<dbReference type="Proteomes" id="UP000198625">
    <property type="component" value="Unassembled WGS sequence"/>
</dbReference>
<evidence type="ECO:0000313" key="2">
    <source>
        <dbReference type="Proteomes" id="UP000198625"/>
    </source>
</evidence>
<dbReference type="OrthoDB" id="9787207at2"/>
<proteinExistence type="predicted"/>